<dbReference type="WBParaSite" id="scf7180000423261.g10534">
    <property type="protein sequence ID" value="scf7180000423261.g10534"/>
    <property type="gene ID" value="scf7180000423261.g10534"/>
</dbReference>
<sequence>MDECSSTTTTTSFSLQNNKTKTSIYRFDLNLNGRRLDSTTNLLIFRAVPMRTLLFFKNYLEQIEYKSRERWIGKIYERVVGDSAVENQE</sequence>
<name>A0A915P7M8_9BILA</name>
<protein>
    <submittedName>
        <fullName evidence="2">Uncharacterized protein</fullName>
    </submittedName>
</protein>
<organism evidence="1 2">
    <name type="scientific">Meloidogyne floridensis</name>
    <dbReference type="NCBI Taxonomy" id="298350"/>
    <lineage>
        <taxon>Eukaryota</taxon>
        <taxon>Metazoa</taxon>
        <taxon>Ecdysozoa</taxon>
        <taxon>Nematoda</taxon>
        <taxon>Chromadorea</taxon>
        <taxon>Rhabditida</taxon>
        <taxon>Tylenchina</taxon>
        <taxon>Tylenchomorpha</taxon>
        <taxon>Tylenchoidea</taxon>
        <taxon>Meloidogynidae</taxon>
        <taxon>Meloidogyninae</taxon>
        <taxon>Meloidogyne</taxon>
    </lineage>
</organism>
<dbReference type="Proteomes" id="UP000887560">
    <property type="component" value="Unplaced"/>
</dbReference>
<keyword evidence="1" id="KW-1185">Reference proteome</keyword>
<accession>A0A915P7M8</accession>
<evidence type="ECO:0000313" key="1">
    <source>
        <dbReference type="Proteomes" id="UP000887560"/>
    </source>
</evidence>
<evidence type="ECO:0000313" key="2">
    <source>
        <dbReference type="WBParaSite" id="scf7180000423261.g10534"/>
    </source>
</evidence>
<reference evidence="2" key="1">
    <citation type="submission" date="2022-11" db="UniProtKB">
        <authorList>
            <consortium name="WormBaseParasite"/>
        </authorList>
    </citation>
    <scope>IDENTIFICATION</scope>
</reference>
<dbReference type="AlphaFoldDB" id="A0A915P7M8"/>
<proteinExistence type="predicted"/>